<keyword evidence="7" id="KW-1185">Reference proteome</keyword>
<dbReference type="InterPro" id="IPR050595">
    <property type="entry name" value="Bact_response_regulator"/>
</dbReference>
<evidence type="ECO:0000259" key="5">
    <source>
        <dbReference type="PROSITE" id="PS50110"/>
    </source>
</evidence>
<keyword evidence="3" id="KW-0804">Transcription</keyword>
<name>A0A1H0KSE1_9HYPH</name>
<proteinExistence type="predicted"/>
<dbReference type="Pfam" id="PF00072">
    <property type="entry name" value="Response_reg"/>
    <property type="match status" value="1"/>
</dbReference>
<dbReference type="GO" id="GO:0000160">
    <property type="term" value="P:phosphorelay signal transduction system"/>
    <property type="evidence" value="ECO:0007669"/>
    <property type="project" value="InterPro"/>
</dbReference>
<accession>A0A1H0KSE1</accession>
<dbReference type="PROSITE" id="PS50110">
    <property type="entry name" value="RESPONSE_REGULATORY"/>
    <property type="match status" value="1"/>
</dbReference>
<dbReference type="PANTHER" id="PTHR44591">
    <property type="entry name" value="STRESS RESPONSE REGULATOR PROTEIN 1"/>
    <property type="match status" value="1"/>
</dbReference>
<protein>
    <submittedName>
        <fullName evidence="6">CheY chemotaxis protein or a CheY-like REC (Receiver) domain</fullName>
    </submittedName>
</protein>
<sequence>MLRVLIVEDEPLIAIDLQDILEDAGHTVVGIAPAMQQAIDLAAGAMPFDVAILDIDLAGCDDGIETAHRLRAEHGIDALFVSARIEEEARARELGWRPIGFIAKPFMETQILAALSRVEARR</sequence>
<evidence type="ECO:0000256" key="4">
    <source>
        <dbReference type="PROSITE-ProRule" id="PRU00169"/>
    </source>
</evidence>
<evidence type="ECO:0000313" key="7">
    <source>
        <dbReference type="Proteomes" id="UP000198793"/>
    </source>
</evidence>
<evidence type="ECO:0000313" key="6">
    <source>
        <dbReference type="EMBL" id="SDO58904.1"/>
    </source>
</evidence>
<evidence type="ECO:0000256" key="1">
    <source>
        <dbReference type="ARBA" id="ARBA00022553"/>
    </source>
</evidence>
<dbReference type="SUPFAM" id="SSF52172">
    <property type="entry name" value="CheY-like"/>
    <property type="match status" value="1"/>
</dbReference>
<feature type="modified residue" description="4-aspartylphosphate" evidence="4">
    <location>
        <position position="54"/>
    </location>
</feature>
<organism evidence="6 7">
    <name type="scientific">Aureimonas jatrophae</name>
    <dbReference type="NCBI Taxonomy" id="1166073"/>
    <lineage>
        <taxon>Bacteria</taxon>
        <taxon>Pseudomonadati</taxon>
        <taxon>Pseudomonadota</taxon>
        <taxon>Alphaproteobacteria</taxon>
        <taxon>Hyphomicrobiales</taxon>
        <taxon>Aurantimonadaceae</taxon>
        <taxon>Aureimonas</taxon>
    </lineage>
</organism>
<dbReference type="AlphaFoldDB" id="A0A1H0KSE1"/>
<keyword evidence="2" id="KW-0805">Transcription regulation</keyword>
<evidence type="ECO:0000256" key="3">
    <source>
        <dbReference type="ARBA" id="ARBA00023163"/>
    </source>
</evidence>
<dbReference type="EMBL" id="FNIT01000008">
    <property type="protein sequence ID" value="SDO58904.1"/>
    <property type="molecule type" value="Genomic_DNA"/>
</dbReference>
<dbReference type="OrthoDB" id="582170at2"/>
<dbReference type="InterPro" id="IPR011006">
    <property type="entry name" value="CheY-like_superfamily"/>
</dbReference>
<dbReference type="SMART" id="SM00448">
    <property type="entry name" value="REC"/>
    <property type="match status" value="1"/>
</dbReference>
<reference evidence="6 7" key="1">
    <citation type="submission" date="2016-10" db="EMBL/GenBank/DDBJ databases">
        <authorList>
            <person name="de Groot N.N."/>
        </authorList>
    </citation>
    <scope>NUCLEOTIDE SEQUENCE [LARGE SCALE GENOMIC DNA]</scope>
    <source>
        <strain evidence="7">L7-484,KACC 16230,DSM 25025</strain>
    </source>
</reference>
<gene>
    <name evidence="6" type="ORF">SAMN05192530_108126</name>
</gene>
<dbReference type="Proteomes" id="UP000198793">
    <property type="component" value="Unassembled WGS sequence"/>
</dbReference>
<dbReference type="Gene3D" id="3.40.50.2300">
    <property type="match status" value="1"/>
</dbReference>
<feature type="domain" description="Response regulatory" evidence="5">
    <location>
        <begin position="3"/>
        <end position="119"/>
    </location>
</feature>
<dbReference type="PANTHER" id="PTHR44591:SF3">
    <property type="entry name" value="RESPONSE REGULATORY DOMAIN-CONTAINING PROTEIN"/>
    <property type="match status" value="1"/>
</dbReference>
<dbReference type="STRING" id="1166073.SAMN05192530_108126"/>
<evidence type="ECO:0000256" key="2">
    <source>
        <dbReference type="ARBA" id="ARBA00023015"/>
    </source>
</evidence>
<keyword evidence="1 4" id="KW-0597">Phosphoprotein</keyword>
<dbReference type="InterPro" id="IPR001789">
    <property type="entry name" value="Sig_transdc_resp-reg_receiver"/>
</dbReference>